<gene>
    <name evidence="1" type="ORF">HPTL_P060</name>
</gene>
<dbReference type="AlphaFoldDB" id="A0A2Z6E1I7"/>
<accession>A0A2Z6E1I7</accession>
<geneLocation type="plasmid" evidence="2">
    <name>pth1 dna</name>
</geneLocation>
<proteinExistence type="predicted"/>
<protein>
    <submittedName>
        <fullName evidence="1">Uncharacterized protein</fullName>
    </submittedName>
</protein>
<organism evidence="1 2">
    <name type="scientific">Hydrogenophilus thermoluteolus</name>
    <name type="common">Pseudomonas hydrogenothermophila</name>
    <dbReference type="NCBI Taxonomy" id="297"/>
    <lineage>
        <taxon>Bacteria</taxon>
        <taxon>Pseudomonadati</taxon>
        <taxon>Pseudomonadota</taxon>
        <taxon>Hydrogenophilia</taxon>
        <taxon>Hydrogenophilales</taxon>
        <taxon>Hydrogenophilaceae</taxon>
        <taxon>Hydrogenophilus</taxon>
    </lineage>
</organism>
<dbReference type="EMBL" id="AP018559">
    <property type="protein sequence ID" value="BBD78405.1"/>
    <property type="molecule type" value="Genomic_DNA"/>
</dbReference>
<name>A0A2Z6E1I7_HYDTE</name>
<reference evidence="1 2" key="1">
    <citation type="submission" date="2018-04" db="EMBL/GenBank/DDBJ databases">
        <title>Complete genome sequence of Hydrogenophilus thermoluteolus TH-1.</title>
        <authorList>
            <person name="Arai H."/>
        </authorList>
    </citation>
    <scope>NUCLEOTIDE SEQUENCE [LARGE SCALE GENOMIC DNA]</scope>
    <source>
        <strain evidence="1 2">TH-1</strain>
        <plasmid evidence="2">pth1 dna</plasmid>
    </source>
</reference>
<keyword evidence="2" id="KW-1185">Reference proteome</keyword>
<evidence type="ECO:0000313" key="2">
    <source>
        <dbReference type="Proteomes" id="UP000262004"/>
    </source>
</evidence>
<evidence type="ECO:0000313" key="1">
    <source>
        <dbReference type="EMBL" id="BBD78405.1"/>
    </source>
</evidence>
<keyword evidence="1" id="KW-0614">Plasmid</keyword>
<sequence>MVSAAAQLLVCARRKSDIKQVFPGHPIKETRHTDYRYRTTVPRHVVADTIANRILAIDYDNFKNSVEDHDLHAAYARVWGIMYALQQGS</sequence>
<dbReference type="KEGG" id="htl:HPTL_P060"/>
<dbReference type="Proteomes" id="UP000262004">
    <property type="component" value="Plasmid pTH1"/>
</dbReference>